<name>A0A1H9SDZ2_9PSEU</name>
<dbReference type="Gene3D" id="3.40.50.1820">
    <property type="entry name" value="alpha/beta hydrolase"/>
    <property type="match status" value="1"/>
</dbReference>
<dbReference type="InterPro" id="IPR001031">
    <property type="entry name" value="Thioesterase"/>
</dbReference>
<dbReference type="SUPFAM" id="SSF53474">
    <property type="entry name" value="alpha/beta-Hydrolases"/>
    <property type="match status" value="1"/>
</dbReference>
<reference evidence="4" key="1">
    <citation type="submission" date="2016-10" db="EMBL/GenBank/DDBJ databases">
        <authorList>
            <person name="Varghese N."/>
            <person name="Submissions S."/>
        </authorList>
    </citation>
    <scope>NUCLEOTIDE SEQUENCE [LARGE SCALE GENOMIC DNA]</scope>
    <source>
        <strain evidence="4">CGMCC 4.578</strain>
    </source>
</reference>
<dbReference type="PANTHER" id="PTHR11487">
    <property type="entry name" value="THIOESTERASE"/>
    <property type="match status" value="1"/>
</dbReference>
<comment type="similarity">
    <text evidence="1">Belongs to the thioesterase family.</text>
</comment>
<evidence type="ECO:0000256" key="1">
    <source>
        <dbReference type="ARBA" id="ARBA00007169"/>
    </source>
</evidence>
<dbReference type="InterPro" id="IPR012223">
    <property type="entry name" value="TEII"/>
</dbReference>
<sequence>MASTALPLACLPFAGSGAGVYRAWRHLDSDALHIVPIQLPGREELYLESAFIDAVRAARWLTPRVLEAVGGQRFALFGHSLGAVLAYEIAQELARTGNTSLQHVYVSGSPGPGHVRENQATGLDDEAFLARVREFAGYRHSALDSPDLRELLLPTLRSDVEMHENYRPSTTEPLRVPVTALRGVDDTLVTAEQVRGWEETTVKTFTHVELPGGHMYLVDGPEALLNAISGS</sequence>
<keyword evidence="4" id="KW-1185">Reference proteome</keyword>
<dbReference type="RefSeq" id="WP_090066816.1">
    <property type="nucleotide sequence ID" value="NZ_FOFT01000007.1"/>
</dbReference>
<dbReference type="InterPro" id="IPR029058">
    <property type="entry name" value="AB_hydrolase_fold"/>
</dbReference>
<dbReference type="Pfam" id="PF00975">
    <property type="entry name" value="Thioesterase"/>
    <property type="match status" value="1"/>
</dbReference>
<accession>A0A1H9SDZ2</accession>
<evidence type="ECO:0000313" key="3">
    <source>
        <dbReference type="EMBL" id="SER83197.1"/>
    </source>
</evidence>
<dbReference type="EMBL" id="FOFT01000007">
    <property type="protein sequence ID" value="SER83197.1"/>
    <property type="molecule type" value="Genomic_DNA"/>
</dbReference>
<dbReference type="OrthoDB" id="4169718at2"/>
<dbReference type="GO" id="GO:0008610">
    <property type="term" value="P:lipid biosynthetic process"/>
    <property type="evidence" value="ECO:0007669"/>
    <property type="project" value="TreeGrafter"/>
</dbReference>
<protein>
    <submittedName>
        <fullName evidence="3">Surfactin synthase thioesterase subunit</fullName>
    </submittedName>
</protein>
<dbReference type="PANTHER" id="PTHR11487:SF0">
    <property type="entry name" value="S-ACYL FATTY ACID SYNTHASE THIOESTERASE, MEDIUM CHAIN"/>
    <property type="match status" value="1"/>
</dbReference>
<dbReference type="Proteomes" id="UP000199028">
    <property type="component" value="Unassembled WGS sequence"/>
</dbReference>
<evidence type="ECO:0000259" key="2">
    <source>
        <dbReference type="Pfam" id="PF00975"/>
    </source>
</evidence>
<organism evidence="3 4">
    <name type="scientific">Lentzea flaviverrucosa</name>
    <dbReference type="NCBI Taxonomy" id="200379"/>
    <lineage>
        <taxon>Bacteria</taxon>
        <taxon>Bacillati</taxon>
        <taxon>Actinomycetota</taxon>
        <taxon>Actinomycetes</taxon>
        <taxon>Pseudonocardiales</taxon>
        <taxon>Pseudonocardiaceae</taxon>
        <taxon>Lentzea</taxon>
    </lineage>
</organism>
<proteinExistence type="inferred from homology"/>
<gene>
    <name evidence="3" type="ORF">SAMN05216195_10727</name>
</gene>
<evidence type="ECO:0000313" key="4">
    <source>
        <dbReference type="Proteomes" id="UP000199028"/>
    </source>
</evidence>
<dbReference type="AlphaFoldDB" id="A0A1H9SDZ2"/>
<feature type="domain" description="Thioesterase" evidence="2">
    <location>
        <begin position="7"/>
        <end position="229"/>
    </location>
</feature>